<dbReference type="InterPro" id="IPR000182">
    <property type="entry name" value="GNAT_dom"/>
</dbReference>
<dbReference type="InterPro" id="IPR016181">
    <property type="entry name" value="Acyl_CoA_acyltransferase"/>
</dbReference>
<dbReference type="Gene3D" id="3.40.630.30">
    <property type="match status" value="1"/>
</dbReference>
<dbReference type="PANTHER" id="PTHR43420">
    <property type="entry name" value="ACETYLTRANSFERASE"/>
    <property type="match status" value="1"/>
</dbReference>
<evidence type="ECO:0000256" key="2">
    <source>
        <dbReference type="ARBA" id="ARBA00023315"/>
    </source>
</evidence>
<reference evidence="4 5" key="1">
    <citation type="submission" date="2022-07" db="EMBL/GenBank/DDBJ databases">
        <title>Novel species in genus cellulomonas.</title>
        <authorList>
            <person name="Ye L."/>
        </authorList>
    </citation>
    <scope>NUCLEOTIDE SEQUENCE [LARGE SCALE GENOMIC DNA]</scope>
    <source>
        <strain evidence="5">zg-Y338</strain>
    </source>
</reference>
<proteinExistence type="predicted"/>
<sequence>MTNELLRPIAERAAPPQVPPLPPESLGLSWRALTAADAPALAELCASIEAADDAPYRTTLDETLERFEGDWKQPALDTLAGFDAEGRMAAYAQVTTNPGDAGAVRVFLDGGVRPDARGRGVGRALVAWMDGRARQLLASSGKELPARLVVYLEDAHEGARALFAAAGFTPARYYTDMRRPLADLPTATPVEGVTVAPWTPELDDAVRRAHNEAFADHWGSEPLTVEAWALRSRTHAPSWSRVAVDDATGEVAGYLLSARYEQDWPVAGYTFGYTSVLGVRRPWRGRGIAVALLASAMAAYRQDGMEFARLGVDTANPSGAHGLYSSLGYEVDHGSVMYTIEI</sequence>
<dbReference type="PANTHER" id="PTHR43420:SF47">
    <property type="entry name" value="N-ACETYLTRANSFERASE DOMAIN-CONTAINING PROTEIN"/>
    <property type="match status" value="1"/>
</dbReference>
<dbReference type="EMBL" id="CP101988">
    <property type="protein sequence ID" value="UUI73946.1"/>
    <property type="molecule type" value="Genomic_DNA"/>
</dbReference>
<feature type="domain" description="N-acetyltransferase" evidence="3">
    <location>
        <begin position="193"/>
        <end position="342"/>
    </location>
</feature>
<accession>A0ABY5KWV9</accession>
<keyword evidence="2" id="KW-0012">Acyltransferase</keyword>
<evidence type="ECO:0000313" key="5">
    <source>
        <dbReference type="Proteomes" id="UP001316189"/>
    </source>
</evidence>
<organism evidence="4 5">
    <name type="scientific">Cellulomonas chengniuliangii</name>
    <dbReference type="NCBI Taxonomy" id="2968084"/>
    <lineage>
        <taxon>Bacteria</taxon>
        <taxon>Bacillati</taxon>
        <taxon>Actinomycetota</taxon>
        <taxon>Actinomycetes</taxon>
        <taxon>Micrococcales</taxon>
        <taxon>Cellulomonadaceae</taxon>
        <taxon>Cellulomonas</taxon>
    </lineage>
</organism>
<dbReference type="Proteomes" id="UP001316189">
    <property type="component" value="Chromosome"/>
</dbReference>
<gene>
    <name evidence="4" type="ORF">NP064_08795</name>
</gene>
<dbReference type="PROSITE" id="PS51186">
    <property type="entry name" value="GNAT"/>
    <property type="match status" value="2"/>
</dbReference>
<keyword evidence="5" id="KW-1185">Reference proteome</keyword>
<evidence type="ECO:0000259" key="3">
    <source>
        <dbReference type="PROSITE" id="PS51186"/>
    </source>
</evidence>
<keyword evidence="1" id="KW-0808">Transferase</keyword>
<protein>
    <submittedName>
        <fullName evidence="4">GNAT family N-acetyltransferase</fullName>
    </submittedName>
</protein>
<dbReference type="SUPFAM" id="SSF55729">
    <property type="entry name" value="Acyl-CoA N-acyltransferases (Nat)"/>
    <property type="match status" value="2"/>
</dbReference>
<dbReference type="CDD" id="cd04301">
    <property type="entry name" value="NAT_SF"/>
    <property type="match status" value="2"/>
</dbReference>
<dbReference type="RefSeq" id="WP_227569273.1">
    <property type="nucleotide sequence ID" value="NZ_CP101988.1"/>
</dbReference>
<evidence type="ECO:0000313" key="4">
    <source>
        <dbReference type="EMBL" id="UUI73946.1"/>
    </source>
</evidence>
<dbReference type="Pfam" id="PF00583">
    <property type="entry name" value="Acetyltransf_1"/>
    <property type="match status" value="2"/>
</dbReference>
<name>A0ABY5KWV9_9CELL</name>
<feature type="domain" description="N-acetyltransferase" evidence="3">
    <location>
        <begin position="28"/>
        <end position="191"/>
    </location>
</feature>
<dbReference type="InterPro" id="IPR050680">
    <property type="entry name" value="YpeA/RimI_acetyltransf"/>
</dbReference>
<evidence type="ECO:0000256" key="1">
    <source>
        <dbReference type="ARBA" id="ARBA00022679"/>
    </source>
</evidence>